<dbReference type="AlphaFoldDB" id="A0AAN4Z7K5"/>
<dbReference type="PANTHER" id="PTHR34401">
    <property type="entry name" value="PROTEIN CBG12388-RELATED"/>
    <property type="match status" value="1"/>
</dbReference>
<protein>
    <submittedName>
        <fullName evidence="2">Uncharacterized protein</fullName>
    </submittedName>
</protein>
<dbReference type="PANTHER" id="PTHR34401:SF7">
    <property type="entry name" value="EXTRACELLULAR MEMBRANE PROTEIN, CFEM DOMAIN PROTEIN"/>
    <property type="match status" value="1"/>
</dbReference>
<dbReference type="Proteomes" id="UP001328107">
    <property type="component" value="Unassembled WGS sequence"/>
</dbReference>
<dbReference type="EMBL" id="BTRK01000001">
    <property type="protein sequence ID" value="GMR32680.1"/>
    <property type="molecule type" value="Genomic_DNA"/>
</dbReference>
<evidence type="ECO:0000313" key="3">
    <source>
        <dbReference type="Proteomes" id="UP001328107"/>
    </source>
</evidence>
<evidence type="ECO:0000313" key="2">
    <source>
        <dbReference type="EMBL" id="GMR32680.1"/>
    </source>
</evidence>
<feature type="signal peptide" evidence="1">
    <location>
        <begin position="1"/>
        <end position="24"/>
    </location>
</feature>
<gene>
    <name evidence="2" type="ORF">PMAYCL1PPCAC_02875</name>
</gene>
<comment type="caution">
    <text evidence="2">The sequence shown here is derived from an EMBL/GenBank/DDBJ whole genome shotgun (WGS) entry which is preliminary data.</text>
</comment>
<feature type="chain" id="PRO_5043013243" evidence="1">
    <location>
        <begin position="25"/>
        <end position="222"/>
    </location>
</feature>
<evidence type="ECO:0000256" key="1">
    <source>
        <dbReference type="SAM" id="SignalP"/>
    </source>
</evidence>
<name>A0AAN4Z7K5_9BILA</name>
<keyword evidence="1" id="KW-0732">Signal</keyword>
<accession>A0AAN4Z7K5</accession>
<keyword evidence="3" id="KW-1185">Reference proteome</keyword>
<proteinExistence type="predicted"/>
<organism evidence="2 3">
    <name type="scientific">Pristionchus mayeri</name>
    <dbReference type="NCBI Taxonomy" id="1317129"/>
    <lineage>
        <taxon>Eukaryota</taxon>
        <taxon>Metazoa</taxon>
        <taxon>Ecdysozoa</taxon>
        <taxon>Nematoda</taxon>
        <taxon>Chromadorea</taxon>
        <taxon>Rhabditida</taxon>
        <taxon>Rhabditina</taxon>
        <taxon>Diplogasteromorpha</taxon>
        <taxon>Diplogasteroidea</taxon>
        <taxon>Neodiplogasteridae</taxon>
        <taxon>Pristionchus</taxon>
    </lineage>
</organism>
<feature type="non-terminal residue" evidence="2">
    <location>
        <position position="1"/>
    </location>
</feature>
<reference evidence="3" key="1">
    <citation type="submission" date="2022-10" db="EMBL/GenBank/DDBJ databases">
        <title>Genome assembly of Pristionchus species.</title>
        <authorList>
            <person name="Yoshida K."/>
            <person name="Sommer R.J."/>
        </authorList>
    </citation>
    <scope>NUCLEOTIDE SEQUENCE [LARGE SCALE GENOMIC DNA]</scope>
    <source>
        <strain evidence="3">RS5460</strain>
    </source>
</reference>
<sequence>SIHSLPMISTHLIASFALLGLVLSQDPSVPLTTTAPQCRCADIDECSAQMAKETDRCKKDEACVNILKETGGDTGKIVKCLDEEHKVMTSIEKCVKEAVGGMGCTNDAVPKNLTIPLVPIVEIPQDGPSRSRRSAPLEAPPQLSQFLVCVDQCSITPQPSTRSRRSAVACAYKLQCALESPDERIQAAFVECEKKLNINPEKRMKESCECLKEAGISSLKCE</sequence>